<evidence type="ECO:0000313" key="1">
    <source>
        <dbReference type="EMBL" id="WEW58232.1"/>
    </source>
</evidence>
<proteinExistence type="predicted"/>
<dbReference type="AlphaFoldDB" id="A0AAF0DGN6"/>
<reference evidence="1" key="1">
    <citation type="submission" date="2023-03" db="EMBL/GenBank/DDBJ databases">
        <title>Emydomyces testavorans Genome Sequence.</title>
        <authorList>
            <person name="Hoyer L."/>
        </authorList>
    </citation>
    <scope>NUCLEOTIDE SEQUENCE</scope>
    <source>
        <strain evidence="1">16-2883</strain>
    </source>
</reference>
<evidence type="ECO:0000313" key="2">
    <source>
        <dbReference type="Proteomes" id="UP001219355"/>
    </source>
</evidence>
<dbReference type="Proteomes" id="UP001219355">
    <property type="component" value="Chromosome 2"/>
</dbReference>
<sequence>MDWALHQRPSQTESAADEVLPAYNVPSAPLAPPPDYETAIAGNPSSQTSHHTIANYAPITLSIEGKYIYSSLSKPLPIYSLTHELDGHELSLNGILLTRIDRNPAYDQNNNTAVAAKRDVFALRDAPSLHLGPAKYEIDGVRYLSGKRGFMSRKITRNGQGWTVGGPGLPSFVLRPASAPSSETQLYEWRDRASDHYIAVETRRRWDKEKKEEVSPPTMELRIGANVDKGYLDFLVAAWCMHNWREAKEITREPLTWEEFRDQARATAAKNKARRWNIMLGHAVF</sequence>
<keyword evidence="2" id="KW-1185">Reference proteome</keyword>
<organism evidence="1 2">
    <name type="scientific">Emydomyces testavorans</name>
    <dbReference type="NCBI Taxonomy" id="2070801"/>
    <lineage>
        <taxon>Eukaryota</taxon>
        <taxon>Fungi</taxon>
        <taxon>Dikarya</taxon>
        <taxon>Ascomycota</taxon>
        <taxon>Pezizomycotina</taxon>
        <taxon>Eurotiomycetes</taxon>
        <taxon>Eurotiomycetidae</taxon>
        <taxon>Onygenales</taxon>
        <taxon>Nannizziopsiaceae</taxon>
        <taxon>Emydomyces</taxon>
    </lineage>
</organism>
<gene>
    <name evidence="1" type="ORF">PRK78_003700</name>
</gene>
<dbReference type="EMBL" id="CP120628">
    <property type="protein sequence ID" value="WEW58232.1"/>
    <property type="molecule type" value="Genomic_DNA"/>
</dbReference>
<protein>
    <submittedName>
        <fullName evidence="1">Uncharacterized protein</fullName>
    </submittedName>
</protein>
<accession>A0AAF0DGN6</accession>
<name>A0AAF0DGN6_9EURO</name>